<proteinExistence type="predicted"/>
<feature type="compositionally biased region" description="Polar residues" evidence="1">
    <location>
        <begin position="80"/>
        <end position="97"/>
    </location>
</feature>
<dbReference type="InParanoid" id="C3YF10"/>
<evidence type="ECO:0000256" key="1">
    <source>
        <dbReference type="SAM" id="MobiDB-lite"/>
    </source>
</evidence>
<reference evidence="2" key="1">
    <citation type="journal article" date="2008" name="Nature">
        <title>The amphioxus genome and the evolution of the chordate karyotype.</title>
        <authorList>
            <consortium name="US DOE Joint Genome Institute (JGI-PGF)"/>
            <person name="Putnam N.H."/>
            <person name="Butts T."/>
            <person name="Ferrier D.E.K."/>
            <person name="Furlong R.F."/>
            <person name="Hellsten U."/>
            <person name="Kawashima T."/>
            <person name="Robinson-Rechavi M."/>
            <person name="Shoguchi E."/>
            <person name="Terry A."/>
            <person name="Yu J.-K."/>
            <person name="Benito-Gutierrez E.L."/>
            <person name="Dubchak I."/>
            <person name="Garcia-Fernandez J."/>
            <person name="Gibson-Brown J.J."/>
            <person name="Grigoriev I.V."/>
            <person name="Horton A.C."/>
            <person name="de Jong P.J."/>
            <person name="Jurka J."/>
            <person name="Kapitonov V.V."/>
            <person name="Kohara Y."/>
            <person name="Kuroki Y."/>
            <person name="Lindquist E."/>
            <person name="Lucas S."/>
            <person name="Osoegawa K."/>
            <person name="Pennacchio L.A."/>
            <person name="Salamov A.A."/>
            <person name="Satou Y."/>
            <person name="Sauka-Spengler T."/>
            <person name="Schmutz J."/>
            <person name="Shin-I T."/>
            <person name="Toyoda A."/>
            <person name="Bronner-Fraser M."/>
            <person name="Fujiyama A."/>
            <person name="Holland L.Z."/>
            <person name="Holland P.W.H."/>
            <person name="Satoh N."/>
            <person name="Rokhsar D.S."/>
        </authorList>
    </citation>
    <scope>NUCLEOTIDE SEQUENCE [LARGE SCALE GENOMIC DNA]</scope>
    <source>
        <strain evidence="2">S238N-H82</strain>
        <tissue evidence="2">Testes</tissue>
    </source>
</reference>
<evidence type="ECO:0000313" key="2">
    <source>
        <dbReference type="EMBL" id="EEN61254.1"/>
    </source>
</evidence>
<sequence>MLMSKQEAPVRDTRRSRWLVSMEGGNPAGKICLGRRTTSVLGGSDLRHPAERAWRSVQPTPLSFEGCNRSDALPLQQQGCEGHTTTQLRDTPSSTSPDVRPDRTRWWPAQALAAERGQDAPENLEPEEAASGRTVLQGTAVRGSGSTGAPVPDTAQPLPVSSANPADSSRNGLLEAIINPSWSMLDAQAQVPQMASRGAERLASPLPVLELIKRVIHQGVMTSECHKVNICGQKEVKAGFPPYCPN</sequence>
<gene>
    <name evidence="2" type="ORF">BRAFLDRAFT_92282</name>
</gene>
<feature type="region of interest" description="Disordered" evidence="1">
    <location>
        <begin position="80"/>
        <end position="168"/>
    </location>
</feature>
<dbReference type="AlphaFoldDB" id="C3YF10"/>
<accession>C3YF10</accession>
<organism>
    <name type="scientific">Branchiostoma floridae</name>
    <name type="common">Florida lancelet</name>
    <name type="synonym">Amphioxus</name>
    <dbReference type="NCBI Taxonomy" id="7739"/>
    <lineage>
        <taxon>Eukaryota</taxon>
        <taxon>Metazoa</taxon>
        <taxon>Chordata</taxon>
        <taxon>Cephalochordata</taxon>
        <taxon>Leptocardii</taxon>
        <taxon>Amphioxiformes</taxon>
        <taxon>Branchiostomatidae</taxon>
        <taxon>Branchiostoma</taxon>
    </lineage>
</organism>
<feature type="compositionally biased region" description="Polar residues" evidence="1">
    <location>
        <begin position="159"/>
        <end position="168"/>
    </location>
</feature>
<dbReference type="EMBL" id="GG666507">
    <property type="protein sequence ID" value="EEN61254.1"/>
    <property type="molecule type" value="Genomic_DNA"/>
</dbReference>
<protein>
    <submittedName>
        <fullName evidence="2">Uncharacterized protein</fullName>
    </submittedName>
</protein>
<name>C3YF10_BRAFL</name>